<dbReference type="SUPFAM" id="SSF52047">
    <property type="entry name" value="RNI-like"/>
    <property type="match status" value="1"/>
</dbReference>
<dbReference type="AlphaFoldDB" id="A0A369JA23"/>
<dbReference type="Gene3D" id="3.80.10.10">
    <property type="entry name" value="Ribonuclease Inhibitor"/>
    <property type="match status" value="1"/>
</dbReference>
<dbReference type="InParanoid" id="A0A369JA23"/>
<name>A0A369JA23_HYPMA</name>
<proteinExistence type="predicted"/>
<sequence length="483" mass="55101">MHACLLISEILSNIFEQLFTKVSGNDVLMQFGEDLDAEQALSRLAVTCRTFTEPALNVLWRVQRVFAPLIRCMPRDLWTEVLAHRLTFKRALRETDWERFDFYARRIKQIGESYLPSDEPYLPLEPSEDVFIALATYRPVRVFLPQLRVVHCTPWSTVMYKYIQAFLGPNVAHVTINGEDIHDEDGNYTSISISVVDALYSAVSRLSPNITSLSVSFPWHILTIDPMFLGLLRHLRHLRVLTCGSEFLTDSPCDEEFLQIIGNLYSLEHLVMGWISALNPSRYHTRNGRFPNLSKLGFVAEDLSVMGVVLQSMQCRLVEFSAKTQNEFPEYGAEEVVAPLSLLQQSLLPLSQHVCRQTLLSFELHAEFLQFSPPTMNDPSAGDALRPLFDCPNLRRISIRLECAIDLDDAWLADAGKAWPSLQELKLWSQTRHDPKATFGGLSSLLRGCPQLREFVMRIDARILPTPPGILDVKNRWIQDRLT</sequence>
<organism evidence="1 2">
    <name type="scientific">Hypsizygus marmoreus</name>
    <name type="common">White beech mushroom</name>
    <name type="synonym">Agaricus marmoreus</name>
    <dbReference type="NCBI Taxonomy" id="39966"/>
    <lineage>
        <taxon>Eukaryota</taxon>
        <taxon>Fungi</taxon>
        <taxon>Dikarya</taxon>
        <taxon>Basidiomycota</taxon>
        <taxon>Agaricomycotina</taxon>
        <taxon>Agaricomycetes</taxon>
        <taxon>Agaricomycetidae</taxon>
        <taxon>Agaricales</taxon>
        <taxon>Tricholomatineae</taxon>
        <taxon>Lyophyllaceae</taxon>
        <taxon>Hypsizygus</taxon>
    </lineage>
</organism>
<evidence type="ECO:0000313" key="1">
    <source>
        <dbReference type="EMBL" id="RDB18182.1"/>
    </source>
</evidence>
<dbReference type="Proteomes" id="UP000076154">
    <property type="component" value="Unassembled WGS sequence"/>
</dbReference>
<accession>A0A369JA23</accession>
<evidence type="ECO:0000313" key="2">
    <source>
        <dbReference type="Proteomes" id="UP000076154"/>
    </source>
</evidence>
<reference evidence="1" key="1">
    <citation type="submission" date="2018-04" db="EMBL/GenBank/DDBJ databases">
        <title>Whole genome sequencing of Hypsizygus marmoreus.</title>
        <authorList>
            <person name="Choi I.-G."/>
            <person name="Min B."/>
            <person name="Kim J.-G."/>
            <person name="Kim S."/>
            <person name="Oh Y.-L."/>
            <person name="Kong W.-S."/>
            <person name="Park H."/>
            <person name="Jeong J."/>
            <person name="Song E.-S."/>
        </authorList>
    </citation>
    <scope>NUCLEOTIDE SEQUENCE [LARGE SCALE GENOMIC DNA]</scope>
    <source>
        <strain evidence="1">51987-8</strain>
    </source>
</reference>
<keyword evidence="2" id="KW-1185">Reference proteome</keyword>
<gene>
    <name evidence="1" type="ORF">Hypma_000547</name>
</gene>
<dbReference type="EMBL" id="LUEZ02000106">
    <property type="protein sequence ID" value="RDB18182.1"/>
    <property type="molecule type" value="Genomic_DNA"/>
</dbReference>
<protein>
    <recommendedName>
        <fullName evidence="3">F-box domain-containing protein</fullName>
    </recommendedName>
</protein>
<evidence type="ECO:0008006" key="3">
    <source>
        <dbReference type="Google" id="ProtNLM"/>
    </source>
</evidence>
<dbReference type="InterPro" id="IPR032675">
    <property type="entry name" value="LRR_dom_sf"/>
</dbReference>
<comment type="caution">
    <text evidence="1">The sequence shown here is derived from an EMBL/GenBank/DDBJ whole genome shotgun (WGS) entry which is preliminary data.</text>
</comment>
<dbReference type="OrthoDB" id="3067012at2759"/>